<evidence type="ECO:0000313" key="1">
    <source>
        <dbReference type="EMBL" id="GFN96589.1"/>
    </source>
</evidence>
<reference evidence="1 2" key="1">
    <citation type="journal article" date="2021" name="Elife">
        <title>Chloroplast acquisition without the gene transfer in kleptoplastic sea slugs, Plakobranchus ocellatus.</title>
        <authorList>
            <person name="Maeda T."/>
            <person name="Takahashi S."/>
            <person name="Yoshida T."/>
            <person name="Shimamura S."/>
            <person name="Takaki Y."/>
            <person name="Nagai Y."/>
            <person name="Toyoda A."/>
            <person name="Suzuki Y."/>
            <person name="Arimoto A."/>
            <person name="Ishii H."/>
            <person name="Satoh N."/>
            <person name="Nishiyama T."/>
            <person name="Hasebe M."/>
            <person name="Maruyama T."/>
            <person name="Minagawa J."/>
            <person name="Obokata J."/>
            <person name="Shigenobu S."/>
        </authorList>
    </citation>
    <scope>NUCLEOTIDE SEQUENCE [LARGE SCALE GENOMIC DNA]</scope>
</reference>
<organism evidence="1 2">
    <name type="scientific">Plakobranchus ocellatus</name>
    <dbReference type="NCBI Taxonomy" id="259542"/>
    <lineage>
        <taxon>Eukaryota</taxon>
        <taxon>Metazoa</taxon>
        <taxon>Spiralia</taxon>
        <taxon>Lophotrochozoa</taxon>
        <taxon>Mollusca</taxon>
        <taxon>Gastropoda</taxon>
        <taxon>Heterobranchia</taxon>
        <taxon>Euthyneura</taxon>
        <taxon>Panpulmonata</taxon>
        <taxon>Sacoglossa</taxon>
        <taxon>Placobranchoidea</taxon>
        <taxon>Plakobranchidae</taxon>
        <taxon>Plakobranchus</taxon>
    </lineage>
</organism>
<dbReference type="Proteomes" id="UP000735302">
    <property type="component" value="Unassembled WGS sequence"/>
</dbReference>
<sequence>MPVEPFIRLFTQWNDNHFLSFTRLRQKAMTLLALTALCRPSDISPQTIFRRSQISQNPDSSLTLRLFGINYKERQSETGIRKCAYTRTLVLAQS</sequence>
<gene>
    <name evidence="1" type="ORF">PoB_002309500</name>
</gene>
<protein>
    <submittedName>
        <fullName evidence="1">Uncharacterized protein</fullName>
    </submittedName>
</protein>
<comment type="caution">
    <text evidence="1">The sequence shown here is derived from an EMBL/GenBank/DDBJ whole genome shotgun (WGS) entry which is preliminary data.</text>
</comment>
<name>A0AAV3ZLQ7_9GAST</name>
<dbReference type="EMBL" id="BLXT01002683">
    <property type="protein sequence ID" value="GFN96589.1"/>
    <property type="molecule type" value="Genomic_DNA"/>
</dbReference>
<keyword evidence="2" id="KW-1185">Reference proteome</keyword>
<proteinExistence type="predicted"/>
<evidence type="ECO:0000313" key="2">
    <source>
        <dbReference type="Proteomes" id="UP000735302"/>
    </source>
</evidence>
<dbReference type="AlphaFoldDB" id="A0AAV3ZLQ7"/>
<accession>A0AAV3ZLQ7</accession>